<feature type="coiled-coil region" evidence="1">
    <location>
        <begin position="331"/>
        <end position="361"/>
    </location>
</feature>
<dbReference type="Proteomes" id="UP000217944">
    <property type="component" value="Unassembled WGS sequence"/>
</dbReference>
<keyword evidence="1" id="KW-0175">Coiled coil</keyword>
<evidence type="ECO:0008006" key="4">
    <source>
        <dbReference type="Google" id="ProtNLM"/>
    </source>
</evidence>
<evidence type="ECO:0000313" key="3">
    <source>
        <dbReference type="Proteomes" id="UP000217944"/>
    </source>
</evidence>
<dbReference type="AlphaFoldDB" id="A0A292YFG6"/>
<gene>
    <name evidence="2" type="ORF">LNAT_P1160</name>
</gene>
<proteinExistence type="predicted"/>
<dbReference type="RefSeq" id="WP_096259365.1">
    <property type="nucleotide sequence ID" value="NZ_BDME01000002.1"/>
</dbReference>
<sequence>MNRKWIMENGKLVIILFFIIFFTGCSNKEINIYTVEKPKEIQNEKIKFIKIDNIQNDKANLKEKIIQKMKEVNNIIPNYFHINPKNYQSVLSGTEKINKKDTFYHKKAKIIYKKPRCMVTLYPCKEVGGMFFCNFSNPIHYSLKDFNLLQKKSYQNGNYILINNQIYKKNISCKPEFATITCEKKEISLKAKLNIKDKNNNLLFSKTYKKLSIDDPCADIKEIYPNDPKKYKAYLNFNQKADELAYLIASEFIEDIAPHNITFNAKLFDDLDVKADFKDKKRFENIINEITKNPQNSKNLIDEMQQLANKYPNSCIIKYDLAVMYMKIKNYQKAKNLLLQLNNCNENIQKERERLINILERIYF</sequence>
<organism evidence="2 3">
    <name type="scientific">Lebetimonas natsushimae</name>
    <dbReference type="NCBI Taxonomy" id="1936991"/>
    <lineage>
        <taxon>Bacteria</taxon>
        <taxon>Pseudomonadati</taxon>
        <taxon>Campylobacterota</taxon>
        <taxon>Epsilonproteobacteria</taxon>
        <taxon>Nautiliales</taxon>
        <taxon>Nautiliaceae</taxon>
        <taxon>Lebetimonas</taxon>
    </lineage>
</organism>
<comment type="caution">
    <text evidence="2">The sequence shown here is derived from an EMBL/GenBank/DDBJ whole genome shotgun (WGS) entry which is preliminary data.</text>
</comment>
<dbReference type="EMBL" id="BDME01000002">
    <property type="protein sequence ID" value="GAX87863.1"/>
    <property type="molecule type" value="Genomic_DNA"/>
</dbReference>
<accession>A0A292YFG6</accession>
<dbReference type="OrthoDB" id="9936729at2"/>
<evidence type="ECO:0000256" key="1">
    <source>
        <dbReference type="SAM" id="Coils"/>
    </source>
</evidence>
<name>A0A292YFG6_9BACT</name>
<keyword evidence="3" id="KW-1185">Reference proteome</keyword>
<reference evidence="2 3" key="1">
    <citation type="journal article" date="2017" name="Syst. Appl. Microbiol.">
        <title>Lebetimonas natsushimae sp. nov., a novel strictly anaerobic, moderately thermophilic chemoautotroph isolated from a deep-sea hydrothermal vent polychaete nest in the Mid-Okinawa Trough.</title>
        <authorList>
            <person name="Nagata R."/>
            <person name="Takaki Y."/>
            <person name="Tame A."/>
            <person name="Nunoura T."/>
            <person name="Muto H."/>
            <person name="Mino S."/>
            <person name="Sawayama S."/>
            <person name="Takai K."/>
            <person name="Nakagawa S."/>
        </authorList>
    </citation>
    <scope>NUCLEOTIDE SEQUENCE [LARGE SCALE GENOMIC DNA]</scope>
    <source>
        <strain evidence="2 3">HS1857</strain>
    </source>
</reference>
<protein>
    <recommendedName>
        <fullName evidence="4">Tetratricopeptide repeat protein</fullName>
    </recommendedName>
</protein>
<dbReference type="PROSITE" id="PS51257">
    <property type="entry name" value="PROKAR_LIPOPROTEIN"/>
    <property type="match status" value="1"/>
</dbReference>
<evidence type="ECO:0000313" key="2">
    <source>
        <dbReference type="EMBL" id="GAX87863.1"/>
    </source>
</evidence>